<name>A0A1M4VWB2_9FLAO</name>
<dbReference type="Proteomes" id="UP000184236">
    <property type="component" value="Unassembled WGS sequence"/>
</dbReference>
<dbReference type="AlphaFoldDB" id="A0A1M4VWB2"/>
<dbReference type="PROSITE" id="PS51257">
    <property type="entry name" value="PROKAR_LIPOPROTEIN"/>
    <property type="match status" value="1"/>
</dbReference>
<accession>A0A1M4VWB2</accession>
<dbReference type="STRING" id="1302685.SAMN05444408_103322"/>
<dbReference type="Pfam" id="PF09992">
    <property type="entry name" value="NAGPA"/>
    <property type="match status" value="1"/>
</dbReference>
<dbReference type="EMBL" id="FQVO01000003">
    <property type="protein sequence ID" value="SHE73190.1"/>
    <property type="molecule type" value="Genomic_DNA"/>
</dbReference>
<evidence type="ECO:0000259" key="1">
    <source>
        <dbReference type="Pfam" id="PF09992"/>
    </source>
</evidence>
<reference evidence="3" key="1">
    <citation type="submission" date="2016-11" db="EMBL/GenBank/DDBJ databases">
        <authorList>
            <person name="Varghese N."/>
            <person name="Submissions S."/>
        </authorList>
    </citation>
    <scope>NUCLEOTIDE SEQUENCE [LARGE SCALE GENOMIC DNA]</scope>
    <source>
        <strain evidence="3">DSM 26898</strain>
    </source>
</reference>
<feature type="domain" description="Phosphodiester glycosidase" evidence="1">
    <location>
        <begin position="67"/>
        <end position="216"/>
    </location>
</feature>
<dbReference type="OrthoDB" id="5515706at2"/>
<dbReference type="RefSeq" id="WP_072883973.1">
    <property type="nucleotide sequence ID" value="NZ_FQVO01000003.1"/>
</dbReference>
<keyword evidence="3" id="KW-1185">Reference proteome</keyword>
<evidence type="ECO:0000313" key="3">
    <source>
        <dbReference type="Proteomes" id="UP000184236"/>
    </source>
</evidence>
<sequence length="234" mass="26904">MRIALIILSFYFVLSCDKKIKDENNFVIFKVNPKIENIAFYWKDNDGIILKSINNLKDKTQQDKKKLRFAMNGGMFEPNNFPKGLYIENFNILNKIDTLAGKGNFYLKPNGIFYLTRNKDAEIIETESFRDNPDIQYATQSGPLLLINGKVNPIFKKDSKNINIRNGVGILKNGNVIFIMSKLEVNFYNFASIFRELGCNKALYLDGFVSRTYCPEEKWIQKDGSFGVMIGVTE</sequence>
<organism evidence="2 3">
    <name type="scientific">Chryseobacterium takakiae</name>
    <dbReference type="NCBI Taxonomy" id="1302685"/>
    <lineage>
        <taxon>Bacteria</taxon>
        <taxon>Pseudomonadati</taxon>
        <taxon>Bacteroidota</taxon>
        <taxon>Flavobacteriia</taxon>
        <taxon>Flavobacteriales</taxon>
        <taxon>Weeksellaceae</taxon>
        <taxon>Chryseobacterium group</taxon>
        <taxon>Chryseobacterium</taxon>
    </lineage>
</organism>
<protein>
    <submittedName>
        <fullName evidence="2">Uncharacterized protein YigE, DUF2233 family</fullName>
    </submittedName>
</protein>
<proteinExistence type="predicted"/>
<gene>
    <name evidence="2" type="ORF">SAMN05444408_103322</name>
</gene>
<dbReference type="InterPro" id="IPR018711">
    <property type="entry name" value="NAGPA"/>
</dbReference>
<evidence type="ECO:0000313" key="2">
    <source>
        <dbReference type="EMBL" id="SHE73190.1"/>
    </source>
</evidence>